<dbReference type="Proteomes" id="UP000018874">
    <property type="component" value="Unassembled WGS sequence"/>
</dbReference>
<organism evidence="2 3">
    <name type="scientific">Tannerella sp. oral taxon BU063 isolate Cell 6/7/9</name>
    <dbReference type="NCBI Taxonomy" id="1411021"/>
    <lineage>
        <taxon>Bacteria</taxon>
        <taxon>Pseudomonadati</taxon>
        <taxon>Bacteroidota</taxon>
        <taxon>Bacteroidia</taxon>
        <taxon>Bacteroidales</taxon>
        <taxon>Tannerellaceae</taxon>
        <taxon>Tannerella</taxon>
    </lineage>
</organism>
<keyword evidence="1" id="KW-1133">Transmembrane helix</keyword>
<keyword evidence="1" id="KW-0812">Transmembrane</keyword>
<feature type="transmembrane region" description="Helical" evidence="1">
    <location>
        <begin position="25"/>
        <end position="49"/>
    </location>
</feature>
<accession>W2CQP8</accession>
<name>W2CQP8_9BACT</name>
<dbReference type="EMBL" id="AYYD01001059">
    <property type="protein sequence ID" value="ETK09554.1"/>
    <property type="molecule type" value="Genomic_DNA"/>
</dbReference>
<keyword evidence="1" id="KW-0472">Membrane</keyword>
<evidence type="ECO:0000313" key="2">
    <source>
        <dbReference type="EMBL" id="ETK09554.1"/>
    </source>
</evidence>
<proteinExistence type="predicted"/>
<evidence type="ECO:0000256" key="1">
    <source>
        <dbReference type="SAM" id="Phobius"/>
    </source>
</evidence>
<sequence>MAVLMGLITVGTTVAYFVLRPDREWLAFYVACCGGVLVVNLGLMMVFAAKNIRK</sequence>
<reference evidence="2 3" key="1">
    <citation type="submission" date="2013-11" db="EMBL/GenBank/DDBJ databases">
        <title>Single cell genomics of uncultured Tannerella BU063 (oral taxon 286).</title>
        <authorList>
            <person name="Beall C.J."/>
            <person name="Campbell A.G."/>
            <person name="Griffen A.L."/>
            <person name="Podar M."/>
            <person name="Leys E.J."/>
        </authorList>
    </citation>
    <scope>NUCLEOTIDE SEQUENCE [LARGE SCALE GENOMIC DNA]</scope>
    <source>
        <strain evidence="2">Cell 6/7/9</strain>
    </source>
</reference>
<comment type="caution">
    <text evidence="2">The sequence shown here is derived from an EMBL/GenBank/DDBJ whole genome shotgun (WGS) entry which is preliminary data.</text>
</comment>
<keyword evidence="3" id="KW-1185">Reference proteome</keyword>
<protein>
    <submittedName>
        <fullName evidence="2">Uncharacterized protein</fullName>
    </submittedName>
</protein>
<gene>
    <name evidence="2" type="ORF">T231_09175</name>
</gene>
<dbReference type="PATRIC" id="fig|1411021.3.peg.1058"/>
<dbReference type="AlphaFoldDB" id="W2CQP8"/>
<evidence type="ECO:0000313" key="3">
    <source>
        <dbReference type="Proteomes" id="UP000018874"/>
    </source>
</evidence>